<comment type="similarity">
    <text evidence="1">Belongs to the short-chain dehydrogenases/reductases (SDR) family.</text>
</comment>
<evidence type="ECO:0000313" key="4">
    <source>
        <dbReference type="EMBL" id="SFU67318.1"/>
    </source>
</evidence>
<accession>A0A1I7I308</accession>
<dbReference type="InterPro" id="IPR057326">
    <property type="entry name" value="KR_dom"/>
</dbReference>
<dbReference type="RefSeq" id="WP_093555296.1">
    <property type="nucleotide sequence ID" value="NZ_FPBO01000007.1"/>
</dbReference>
<dbReference type="SUPFAM" id="SSF51735">
    <property type="entry name" value="NAD(P)-binding Rossmann-fold domains"/>
    <property type="match status" value="1"/>
</dbReference>
<dbReference type="PANTHER" id="PTHR48107">
    <property type="entry name" value="NADPH-DEPENDENT ALDEHYDE REDUCTASE-LIKE PROTEIN, CHLOROPLASTIC-RELATED"/>
    <property type="match status" value="1"/>
</dbReference>
<evidence type="ECO:0000256" key="2">
    <source>
        <dbReference type="ARBA" id="ARBA00023002"/>
    </source>
</evidence>
<dbReference type="STRING" id="1035707.SAMN05216552_100757"/>
<evidence type="ECO:0000256" key="1">
    <source>
        <dbReference type="ARBA" id="ARBA00006484"/>
    </source>
</evidence>
<evidence type="ECO:0000313" key="5">
    <source>
        <dbReference type="Proteomes" id="UP000199391"/>
    </source>
</evidence>
<keyword evidence="2" id="KW-0560">Oxidoreductase</keyword>
<gene>
    <name evidence="4" type="ORF">SAMN05216552_100757</name>
</gene>
<protein>
    <submittedName>
        <fullName evidence="4">3-oxoacyl-[acyl-carrier protein] reductase</fullName>
    </submittedName>
</protein>
<dbReference type="SMART" id="SM00822">
    <property type="entry name" value="PKS_KR"/>
    <property type="match status" value="1"/>
</dbReference>
<dbReference type="PRINTS" id="PR00080">
    <property type="entry name" value="SDRFAMILY"/>
</dbReference>
<dbReference type="Proteomes" id="UP000199391">
    <property type="component" value="Unassembled WGS sequence"/>
</dbReference>
<dbReference type="GO" id="GO:0016614">
    <property type="term" value="F:oxidoreductase activity, acting on CH-OH group of donors"/>
    <property type="evidence" value="ECO:0007669"/>
    <property type="project" value="UniProtKB-ARBA"/>
</dbReference>
<dbReference type="InterPro" id="IPR002347">
    <property type="entry name" value="SDR_fam"/>
</dbReference>
<keyword evidence="5" id="KW-1185">Reference proteome</keyword>
<reference evidence="5" key="1">
    <citation type="submission" date="2016-10" db="EMBL/GenBank/DDBJ databases">
        <authorList>
            <person name="Varghese N."/>
            <person name="Submissions S."/>
        </authorList>
    </citation>
    <scope>NUCLEOTIDE SEQUENCE [LARGE SCALE GENOMIC DNA]</scope>
    <source>
        <strain evidence="5">CGMCC 1.11014</strain>
    </source>
</reference>
<dbReference type="EMBL" id="FPBO01000007">
    <property type="protein sequence ID" value="SFU67318.1"/>
    <property type="molecule type" value="Genomic_DNA"/>
</dbReference>
<organism evidence="4 5">
    <name type="scientific">Pseudoduganella namucuonensis</name>
    <dbReference type="NCBI Taxonomy" id="1035707"/>
    <lineage>
        <taxon>Bacteria</taxon>
        <taxon>Pseudomonadati</taxon>
        <taxon>Pseudomonadota</taxon>
        <taxon>Betaproteobacteria</taxon>
        <taxon>Burkholderiales</taxon>
        <taxon>Oxalobacteraceae</taxon>
        <taxon>Telluria group</taxon>
        <taxon>Pseudoduganella</taxon>
    </lineage>
</organism>
<name>A0A1I7I308_9BURK</name>
<dbReference type="InterPro" id="IPR036291">
    <property type="entry name" value="NAD(P)-bd_dom_sf"/>
</dbReference>
<dbReference type="Pfam" id="PF13561">
    <property type="entry name" value="adh_short_C2"/>
    <property type="match status" value="1"/>
</dbReference>
<proteinExistence type="inferred from homology"/>
<dbReference type="PANTHER" id="PTHR48107:SF7">
    <property type="entry name" value="RE15974P"/>
    <property type="match status" value="1"/>
</dbReference>
<dbReference type="AlphaFoldDB" id="A0A1I7I308"/>
<evidence type="ECO:0000259" key="3">
    <source>
        <dbReference type="SMART" id="SM00822"/>
    </source>
</evidence>
<sequence>MNSTRQVAIVTGASRGIGAAIARRLARDGYAVAVNYAGNAAEAQAVVDAIEAAGGAALALRADVSDAAAVKAMFDGVIARYGRVDVLVNNAGLMPASLPSLADTDDQTFDRLFAVNVKGTFNTLREAAGRLSHGGRIVNLSTSVIGLGLPGYAVYGATKGAVEVMTNIMAKELRGKNISVNAVAPGPTATDLFLNGKSPETIERMAGMAPLERLGSPDDIAAAVAFLAGPDGGWINGQTLRANGGLV</sequence>
<dbReference type="Gene3D" id="3.40.50.720">
    <property type="entry name" value="NAD(P)-binding Rossmann-like Domain"/>
    <property type="match status" value="1"/>
</dbReference>
<feature type="domain" description="Ketoreductase" evidence="3">
    <location>
        <begin position="6"/>
        <end position="186"/>
    </location>
</feature>
<dbReference type="FunFam" id="3.40.50.720:FF:000084">
    <property type="entry name" value="Short-chain dehydrogenase reductase"/>
    <property type="match status" value="1"/>
</dbReference>
<dbReference type="OrthoDB" id="9803333at2"/>
<dbReference type="PRINTS" id="PR00081">
    <property type="entry name" value="GDHRDH"/>
</dbReference>